<dbReference type="OrthoDB" id="5197272at2"/>
<dbReference type="STRING" id="1550231.SAMN05660662_0605"/>
<organism evidence="2 3">
    <name type="scientific">Blastococcus aurantiacus</name>
    <dbReference type="NCBI Taxonomy" id="1550231"/>
    <lineage>
        <taxon>Bacteria</taxon>
        <taxon>Bacillati</taxon>
        <taxon>Actinomycetota</taxon>
        <taxon>Actinomycetes</taxon>
        <taxon>Geodermatophilales</taxon>
        <taxon>Geodermatophilaceae</taxon>
        <taxon>Blastococcus</taxon>
    </lineage>
</organism>
<feature type="transmembrane region" description="Helical" evidence="1">
    <location>
        <begin position="21"/>
        <end position="38"/>
    </location>
</feature>
<proteinExistence type="predicted"/>
<evidence type="ECO:0000313" key="3">
    <source>
        <dbReference type="Proteomes" id="UP000199406"/>
    </source>
</evidence>
<keyword evidence="3" id="KW-1185">Reference proteome</keyword>
<reference evidence="3" key="1">
    <citation type="submission" date="2016-10" db="EMBL/GenBank/DDBJ databases">
        <authorList>
            <person name="Varghese N."/>
            <person name="Submissions S."/>
        </authorList>
    </citation>
    <scope>NUCLEOTIDE SEQUENCE [LARGE SCALE GENOMIC DNA]</scope>
    <source>
        <strain evidence="3">DSM 44268</strain>
    </source>
</reference>
<keyword evidence="1" id="KW-0472">Membrane</keyword>
<accession>A0A1G7HH24</accession>
<dbReference type="EMBL" id="FNBT01000001">
    <property type="protein sequence ID" value="SDE99626.1"/>
    <property type="molecule type" value="Genomic_DNA"/>
</dbReference>
<feature type="transmembrane region" description="Helical" evidence="1">
    <location>
        <begin position="126"/>
        <end position="145"/>
    </location>
</feature>
<feature type="transmembrane region" description="Helical" evidence="1">
    <location>
        <begin position="58"/>
        <end position="75"/>
    </location>
</feature>
<feature type="transmembrane region" description="Helical" evidence="1">
    <location>
        <begin position="87"/>
        <end position="106"/>
    </location>
</feature>
<dbReference type="Proteomes" id="UP000199406">
    <property type="component" value="Unassembled WGS sequence"/>
</dbReference>
<protein>
    <recommendedName>
        <fullName evidence="4">Transmembrane protein</fullName>
    </recommendedName>
</protein>
<name>A0A1G7HH24_9ACTN</name>
<keyword evidence="1" id="KW-0812">Transmembrane</keyword>
<evidence type="ECO:0008006" key="4">
    <source>
        <dbReference type="Google" id="ProtNLM"/>
    </source>
</evidence>
<sequence>MARRRKPAAREQAQESRRRPNLGGLLILVAIFAGVWLPDGVTFRVLGPWLESLGGWQRAVVGVLVGAAAASPWVLQLAPRVWRWGRIPAQTLVAAAGAWLLTVWLPPKSYNGTGVRQELFRARAEWYIATSVVTFLAVLVLVLVADFRADRRRTTAVHEEHMAAVRRELAAGRGRRGR</sequence>
<dbReference type="AlphaFoldDB" id="A0A1G7HH24"/>
<dbReference type="RefSeq" id="WP_091763621.1">
    <property type="nucleotide sequence ID" value="NZ_FNBT01000001.1"/>
</dbReference>
<evidence type="ECO:0000313" key="2">
    <source>
        <dbReference type="EMBL" id="SDE99626.1"/>
    </source>
</evidence>
<evidence type="ECO:0000256" key="1">
    <source>
        <dbReference type="SAM" id="Phobius"/>
    </source>
</evidence>
<gene>
    <name evidence="2" type="ORF">SAMN05660662_0605</name>
</gene>
<keyword evidence="1" id="KW-1133">Transmembrane helix</keyword>